<keyword evidence="3" id="KW-1185">Reference proteome</keyword>
<evidence type="ECO:0000313" key="2">
    <source>
        <dbReference type="EMBL" id="CAG2245683.1"/>
    </source>
</evidence>
<dbReference type="OrthoDB" id="6108169at2759"/>
<dbReference type="EMBL" id="CAJPWZ010002782">
    <property type="protein sequence ID" value="CAG2245683.1"/>
    <property type="molecule type" value="Genomic_DNA"/>
</dbReference>
<keyword evidence="1" id="KW-0472">Membrane</keyword>
<feature type="transmembrane region" description="Helical" evidence="1">
    <location>
        <begin position="389"/>
        <end position="411"/>
    </location>
</feature>
<evidence type="ECO:0000256" key="1">
    <source>
        <dbReference type="SAM" id="Phobius"/>
    </source>
</evidence>
<keyword evidence="1" id="KW-0812">Transmembrane</keyword>
<keyword evidence="1" id="KW-1133">Transmembrane helix</keyword>
<comment type="caution">
    <text evidence="2">The sequence shown here is derived from an EMBL/GenBank/DDBJ whole genome shotgun (WGS) entry which is preliminary data.</text>
</comment>
<accession>A0A8S3UP49</accession>
<feature type="transmembrane region" description="Helical" evidence="1">
    <location>
        <begin position="164"/>
        <end position="186"/>
    </location>
</feature>
<gene>
    <name evidence="2" type="ORF">MEDL_57691</name>
</gene>
<sequence>MNKDSSNQKNSEDVNSYGIKKNTYWEIYGVKSFPYRGKRKYTPLLYPSFDGGVKISNDVFGLTISQFERMYKACLERRKTKVQIQQLVYSIFTKVEHITLKDTEYTPSYLMAVNSKDLYTIPETSLLRVPNRVNMIHNEHIDLTTTEPDPPNIHRSLGVDKLKLFAGIHIGIGVACMIACTVGLIANMNRKDACCYDNSCDDDYNYSYDPDYSPNRKCIGHRTIMILYVTCLCLSLWQNVVIFNPVQERVVHTVTQLQGQPVNQYGILMPQGYPPQNSMPNTHVQIVTQQSPSQVLSPLMQGQQIQHHNGLANVNLNQQPAYLQPKLGQQPNQGVERKNVSFTEEIYQFCTRKKVFLIKMIANEHNDATTTDTDQSHLHLALGVRKLKIFAGIQIGLGVACITACIIGIIINLNRNISCCYDYPCSNDLFYDSRYDSSLICSGHRAIFILNGTCICLSLWQNVVIFNPIQERVIHTVTQFQGPPVNQHGVIIPQGYQQQYVMPNTHTYNMNLNEPSRTYTVPSNFRSALGVGKLKVFAGIQISLGVACISACTAGVITNMKKKVMCCDDYACQKKFQEHFTLDDLYNSYSHLGCKEKTILLILYGTCIFLSGWQNVVIFNPVQEHVLHNMTQLQGPNGNQQGVFIPQGYQQQQVMPNSNVQIIPQQVHGQIFPTSIQGNQHQQNNGMVSSNVDQQSAHGYMQSEFEQQPCQGSTVNNKCNFRSFNWQ</sequence>
<proteinExistence type="predicted"/>
<dbReference type="AlphaFoldDB" id="A0A8S3UP49"/>
<organism evidence="2 3">
    <name type="scientific">Mytilus edulis</name>
    <name type="common">Blue mussel</name>
    <dbReference type="NCBI Taxonomy" id="6550"/>
    <lineage>
        <taxon>Eukaryota</taxon>
        <taxon>Metazoa</taxon>
        <taxon>Spiralia</taxon>
        <taxon>Lophotrochozoa</taxon>
        <taxon>Mollusca</taxon>
        <taxon>Bivalvia</taxon>
        <taxon>Autobranchia</taxon>
        <taxon>Pteriomorphia</taxon>
        <taxon>Mytilida</taxon>
        <taxon>Mytiloidea</taxon>
        <taxon>Mytilidae</taxon>
        <taxon>Mytilinae</taxon>
        <taxon>Mytilus</taxon>
    </lineage>
</organism>
<protein>
    <recommendedName>
        <fullName evidence="4">Transmembrane protein</fullName>
    </recommendedName>
</protein>
<name>A0A8S3UP49_MYTED</name>
<evidence type="ECO:0000313" key="3">
    <source>
        <dbReference type="Proteomes" id="UP000683360"/>
    </source>
</evidence>
<reference evidence="2" key="1">
    <citation type="submission" date="2021-03" db="EMBL/GenBank/DDBJ databases">
        <authorList>
            <person name="Bekaert M."/>
        </authorList>
    </citation>
    <scope>NUCLEOTIDE SEQUENCE</scope>
</reference>
<dbReference type="Proteomes" id="UP000683360">
    <property type="component" value="Unassembled WGS sequence"/>
</dbReference>
<evidence type="ECO:0008006" key="4">
    <source>
        <dbReference type="Google" id="ProtNLM"/>
    </source>
</evidence>
<feature type="transmembrane region" description="Helical" evidence="1">
    <location>
        <begin position="219"/>
        <end position="237"/>
    </location>
</feature>